<protein>
    <recommendedName>
        <fullName evidence="1">Stage 0 sporulation protein A homolog</fullName>
    </recommendedName>
</protein>
<dbReference type="InterPro" id="IPR001789">
    <property type="entry name" value="Sig_transdc_resp-reg_receiver"/>
</dbReference>
<dbReference type="GO" id="GO:0000160">
    <property type="term" value="P:phosphorelay signal transduction system"/>
    <property type="evidence" value="ECO:0007669"/>
    <property type="project" value="InterPro"/>
</dbReference>
<feature type="domain" description="Response regulatory" evidence="4">
    <location>
        <begin position="5"/>
        <end position="119"/>
    </location>
</feature>
<evidence type="ECO:0000256" key="2">
    <source>
        <dbReference type="ARBA" id="ARBA00024867"/>
    </source>
</evidence>
<dbReference type="PANTHER" id="PTHR43367:SF1">
    <property type="entry name" value="TWO-COMPONENT RESPONSE REGULATOR-LIKE APRR6-RELATED"/>
    <property type="match status" value="1"/>
</dbReference>
<keyword evidence="7" id="KW-1185">Reference proteome</keyword>
<dbReference type="InterPro" id="IPR005561">
    <property type="entry name" value="ANTAR"/>
</dbReference>
<dbReference type="Proteomes" id="UP000471031">
    <property type="component" value="Unassembled WGS sequence"/>
</dbReference>
<dbReference type="Gene3D" id="3.40.50.2300">
    <property type="match status" value="1"/>
</dbReference>
<dbReference type="InterPro" id="IPR036388">
    <property type="entry name" value="WH-like_DNA-bd_sf"/>
</dbReference>
<gene>
    <name evidence="6" type="ORF">GTO89_11360</name>
</gene>
<evidence type="ECO:0000259" key="4">
    <source>
        <dbReference type="PROSITE" id="PS50110"/>
    </source>
</evidence>
<dbReference type="PIRSF" id="PIRSF036382">
    <property type="entry name" value="RR_antiterm"/>
    <property type="match status" value="1"/>
</dbReference>
<dbReference type="PANTHER" id="PTHR43367">
    <property type="match status" value="1"/>
</dbReference>
<evidence type="ECO:0000313" key="6">
    <source>
        <dbReference type="EMBL" id="MZP43639.1"/>
    </source>
</evidence>
<dbReference type="Gene3D" id="1.10.10.10">
    <property type="entry name" value="Winged helix-like DNA-binding domain superfamily/Winged helix DNA-binding domain"/>
    <property type="match status" value="1"/>
</dbReference>
<evidence type="ECO:0000256" key="1">
    <source>
        <dbReference type="ARBA" id="ARBA00018672"/>
    </source>
</evidence>
<evidence type="ECO:0000313" key="7">
    <source>
        <dbReference type="Proteomes" id="UP000471031"/>
    </source>
</evidence>
<dbReference type="SUPFAM" id="SSF52172">
    <property type="entry name" value="CheY-like"/>
    <property type="match status" value="1"/>
</dbReference>
<dbReference type="InterPro" id="IPR011006">
    <property type="entry name" value="CheY-like_superfamily"/>
</dbReference>
<dbReference type="EMBL" id="WXEX01000009">
    <property type="protein sequence ID" value="MZP43639.1"/>
    <property type="molecule type" value="Genomic_DNA"/>
</dbReference>
<comment type="caution">
    <text evidence="6">The sequence shown here is derived from an EMBL/GenBank/DDBJ whole genome shotgun (WGS) entry which is preliminary data.</text>
</comment>
<reference evidence="6 7" key="1">
    <citation type="submission" date="2020-01" db="EMBL/GenBank/DDBJ databases">
        <title>Whole genome sequence of Heliobacterium gestii DSM 11169.</title>
        <authorList>
            <person name="Kyndt J.A."/>
            <person name="Meyer T.E."/>
        </authorList>
    </citation>
    <scope>NUCLEOTIDE SEQUENCE [LARGE SCALE GENOMIC DNA]</scope>
    <source>
        <strain evidence="6 7">DSM 11169</strain>
    </source>
</reference>
<comment type="caution">
    <text evidence="3">Lacks conserved residue(s) required for the propagation of feature annotation.</text>
</comment>
<dbReference type="PROSITE" id="PS50921">
    <property type="entry name" value="ANTAR"/>
    <property type="match status" value="1"/>
</dbReference>
<dbReference type="InterPro" id="IPR008327">
    <property type="entry name" value="Sig_transdc_resp-reg_antiterm"/>
</dbReference>
<dbReference type="PROSITE" id="PS50110">
    <property type="entry name" value="RESPONSE_REGULATORY"/>
    <property type="match status" value="1"/>
</dbReference>
<sequence length="192" mass="21903">MHGLRVIIGEPDDLQRAELKKLLHVLGQVIVGEAEDGLGTLKMVRRLNPDLVFLSLQPSMKDGEHVAHIIEDERLCPVVLLVERGLRESIRSRQADTLLPYLIKPVQEMSLLPIIDLAVSRFREVSRLEKEIRQLKNTIETRKIVEKAKGLLMRNLGINESEAFRRIQKQSMNKRLSLKAVAEAIIVAYDMQ</sequence>
<evidence type="ECO:0000259" key="5">
    <source>
        <dbReference type="PROSITE" id="PS50921"/>
    </source>
</evidence>
<dbReference type="Pfam" id="PF03861">
    <property type="entry name" value="ANTAR"/>
    <property type="match status" value="1"/>
</dbReference>
<accession>A0A845LGC8</accession>
<feature type="domain" description="ANTAR" evidence="5">
    <location>
        <begin position="125"/>
        <end position="186"/>
    </location>
</feature>
<dbReference type="SMART" id="SM01012">
    <property type="entry name" value="ANTAR"/>
    <property type="match status" value="1"/>
</dbReference>
<dbReference type="OrthoDB" id="9808843at2"/>
<organism evidence="6 7">
    <name type="scientific">Heliomicrobium gestii</name>
    <name type="common">Heliobacterium gestii</name>
    <dbReference type="NCBI Taxonomy" id="2699"/>
    <lineage>
        <taxon>Bacteria</taxon>
        <taxon>Bacillati</taxon>
        <taxon>Bacillota</taxon>
        <taxon>Clostridia</taxon>
        <taxon>Eubacteriales</taxon>
        <taxon>Heliobacteriaceae</taxon>
        <taxon>Heliomicrobium</taxon>
    </lineage>
</organism>
<dbReference type="GO" id="GO:0003723">
    <property type="term" value="F:RNA binding"/>
    <property type="evidence" value="ECO:0007669"/>
    <property type="project" value="InterPro"/>
</dbReference>
<name>A0A845LGC8_HELGE</name>
<dbReference type="AlphaFoldDB" id="A0A845LGC8"/>
<dbReference type="RefSeq" id="WP_161262210.1">
    <property type="nucleotide sequence ID" value="NZ_JAFBDC010000009.1"/>
</dbReference>
<evidence type="ECO:0000256" key="3">
    <source>
        <dbReference type="PROSITE-ProRule" id="PRU00169"/>
    </source>
</evidence>
<comment type="function">
    <text evidence="2">May play the central regulatory role in sporulation. It may be an element of the effector pathway responsible for the activation of sporulation genes in response to nutritional stress. Spo0A may act in concert with spo0H (a sigma factor) to control the expression of some genes that are critical to the sporulation process.</text>
</comment>
<proteinExistence type="predicted"/>